<protein>
    <submittedName>
        <fullName evidence="1">Uncharacterized protein</fullName>
    </submittedName>
</protein>
<evidence type="ECO:0000313" key="1">
    <source>
        <dbReference type="EMBL" id="TMS16867.1"/>
    </source>
</evidence>
<reference evidence="1" key="1">
    <citation type="submission" date="2018-11" db="EMBL/GenBank/DDBJ databases">
        <title>The sequence and de novo assembly of Larimichthys crocea genome using PacBio and Hi-C technologies.</title>
        <authorList>
            <person name="Xu P."/>
            <person name="Chen B."/>
            <person name="Zhou Z."/>
            <person name="Ke Q."/>
            <person name="Wu Y."/>
            <person name="Bai H."/>
            <person name="Pu F."/>
        </authorList>
    </citation>
    <scope>NUCLEOTIDE SEQUENCE</scope>
    <source>
        <tissue evidence="1">Muscle</tissue>
    </source>
</reference>
<gene>
    <name evidence="1" type="ORF">E3U43_014160</name>
</gene>
<evidence type="ECO:0000313" key="2">
    <source>
        <dbReference type="Proteomes" id="UP000793456"/>
    </source>
</evidence>
<proteinExistence type="predicted"/>
<sequence>MSGCHYPSPPPQEQDRRYQHKVSLVVRYFMIPCNICLILLATSTLGFAVLLFLNNYKPPHFTPAQTPDGCRGMLCGFGAVCERDLTDPAKAECVCKRVECPSWWRLFAAQIRPPTPTSASWRKPSATHSDVSRCCARDPAQSPSRSRTLRGAADSCQSCNIAAASIITPVFCQRRACLPVWAHC</sequence>
<name>A0ACD3RBA7_LARCR</name>
<accession>A0ACD3RBA7</accession>
<organism evidence="1 2">
    <name type="scientific">Larimichthys crocea</name>
    <name type="common">Large yellow croaker</name>
    <name type="synonym">Pseudosciaena crocea</name>
    <dbReference type="NCBI Taxonomy" id="215358"/>
    <lineage>
        <taxon>Eukaryota</taxon>
        <taxon>Metazoa</taxon>
        <taxon>Chordata</taxon>
        <taxon>Craniata</taxon>
        <taxon>Vertebrata</taxon>
        <taxon>Euteleostomi</taxon>
        <taxon>Actinopterygii</taxon>
        <taxon>Neopterygii</taxon>
        <taxon>Teleostei</taxon>
        <taxon>Neoteleostei</taxon>
        <taxon>Acanthomorphata</taxon>
        <taxon>Eupercaria</taxon>
        <taxon>Sciaenidae</taxon>
        <taxon>Larimichthys</taxon>
    </lineage>
</organism>
<dbReference type="EMBL" id="CM011681">
    <property type="protein sequence ID" value="TMS16867.1"/>
    <property type="molecule type" value="Genomic_DNA"/>
</dbReference>
<comment type="caution">
    <text evidence="1">The sequence shown here is derived from an EMBL/GenBank/DDBJ whole genome shotgun (WGS) entry which is preliminary data.</text>
</comment>
<keyword evidence="2" id="KW-1185">Reference proteome</keyword>
<dbReference type="Proteomes" id="UP000793456">
    <property type="component" value="Chromosome VIII"/>
</dbReference>